<organism evidence="1 2">
    <name type="scientific">Shewanella morhuae</name>
    <dbReference type="NCBI Taxonomy" id="365591"/>
    <lineage>
        <taxon>Bacteria</taxon>
        <taxon>Pseudomonadati</taxon>
        <taxon>Pseudomonadota</taxon>
        <taxon>Gammaproteobacteria</taxon>
        <taxon>Alteromonadales</taxon>
        <taxon>Shewanellaceae</taxon>
        <taxon>Shewanella</taxon>
    </lineage>
</organism>
<reference evidence="1 2" key="1">
    <citation type="submission" date="2018-06" db="EMBL/GenBank/DDBJ databases">
        <authorList>
            <consortium name="Pathogen Informatics"/>
            <person name="Doyle S."/>
        </authorList>
    </citation>
    <scope>NUCLEOTIDE SEQUENCE [LARGE SCALE GENOMIC DNA]</scope>
    <source>
        <strain evidence="1 2">NCTC10736</strain>
    </source>
</reference>
<evidence type="ECO:0000313" key="2">
    <source>
        <dbReference type="Proteomes" id="UP000255061"/>
    </source>
</evidence>
<proteinExistence type="predicted"/>
<dbReference type="AlphaFoldDB" id="A0A379ZU65"/>
<protein>
    <submittedName>
        <fullName evidence="1">Uncharacterized protein</fullName>
    </submittedName>
</protein>
<gene>
    <name evidence="1" type="ORF">NCTC10736_00987</name>
</gene>
<name>A0A379ZU65_9GAMM</name>
<dbReference type="EMBL" id="UGYV01000001">
    <property type="protein sequence ID" value="SUI67954.1"/>
    <property type="molecule type" value="Genomic_DNA"/>
</dbReference>
<dbReference type="Proteomes" id="UP000255061">
    <property type="component" value="Unassembled WGS sequence"/>
</dbReference>
<sequence length="56" mass="6186">MFLLQYFQHDEELCEAEPSLCAILSNIHPCISLSTHATALPPNVTALGKIPLSMYL</sequence>
<accession>A0A379ZU65</accession>
<evidence type="ECO:0000313" key="1">
    <source>
        <dbReference type="EMBL" id="SUI67954.1"/>
    </source>
</evidence>